<dbReference type="InterPro" id="IPR001387">
    <property type="entry name" value="Cro/C1-type_HTH"/>
</dbReference>
<feature type="domain" description="HTH cro/C1-type" evidence="1">
    <location>
        <begin position="33"/>
        <end position="72"/>
    </location>
</feature>
<evidence type="ECO:0000313" key="2">
    <source>
        <dbReference type="EMBL" id="DAF49662.1"/>
    </source>
</evidence>
<dbReference type="SMART" id="SM00530">
    <property type="entry name" value="HTH_XRE"/>
    <property type="match status" value="1"/>
</dbReference>
<dbReference type="InterPro" id="IPR010982">
    <property type="entry name" value="Lambda_DNA-bd_dom_sf"/>
</dbReference>
<dbReference type="PROSITE" id="PS50943">
    <property type="entry name" value="HTH_CROC1"/>
    <property type="match status" value="1"/>
</dbReference>
<sequence length="160" mass="17457">MFAQIGEDFMGNLYNRIHSLVLDKGMTDGSACAAVGLPRSTLGSLKTGKTKSLSQKNLKLFAELLNVTVDKLVNSEDSVDNLAVGVPLAMYDGNQYEQVPEDIKQLAAAFALAKKEQEIKDPALRKIIDVCKSNPEYIKPLSIMLDQLVSAVERKGGEEK</sequence>
<protein>
    <submittedName>
        <fullName evidence="2">SOS-response transcriptional repressor</fullName>
    </submittedName>
</protein>
<dbReference type="SUPFAM" id="SSF47413">
    <property type="entry name" value="lambda repressor-like DNA-binding domains"/>
    <property type="match status" value="1"/>
</dbReference>
<dbReference type="GO" id="GO:0003677">
    <property type="term" value="F:DNA binding"/>
    <property type="evidence" value="ECO:0007669"/>
    <property type="project" value="InterPro"/>
</dbReference>
<organism evidence="2">
    <name type="scientific">Myoviridae sp. ctuev19</name>
    <dbReference type="NCBI Taxonomy" id="2827716"/>
    <lineage>
        <taxon>Viruses</taxon>
        <taxon>Duplodnaviria</taxon>
        <taxon>Heunggongvirae</taxon>
        <taxon>Uroviricota</taxon>
        <taxon>Caudoviricetes</taxon>
    </lineage>
</organism>
<dbReference type="Pfam" id="PF01381">
    <property type="entry name" value="HTH_3"/>
    <property type="match status" value="1"/>
</dbReference>
<accession>A0A8S5SFF3</accession>
<proteinExistence type="predicted"/>
<name>A0A8S5SFF3_9CAUD</name>
<dbReference type="Gene3D" id="1.10.260.40">
    <property type="entry name" value="lambda repressor-like DNA-binding domains"/>
    <property type="match status" value="1"/>
</dbReference>
<evidence type="ECO:0000259" key="1">
    <source>
        <dbReference type="PROSITE" id="PS50943"/>
    </source>
</evidence>
<reference evidence="2" key="1">
    <citation type="journal article" date="2021" name="Proc. Natl. Acad. Sci. U.S.A.">
        <title>A Catalog of Tens of Thousands of Viruses from Human Metagenomes Reveals Hidden Associations with Chronic Diseases.</title>
        <authorList>
            <person name="Tisza M.J."/>
            <person name="Buck C.B."/>
        </authorList>
    </citation>
    <scope>NUCLEOTIDE SEQUENCE</scope>
    <source>
        <strain evidence="2">Ctuev19</strain>
    </source>
</reference>
<dbReference type="EMBL" id="BK032585">
    <property type="protein sequence ID" value="DAF49662.1"/>
    <property type="molecule type" value="Genomic_DNA"/>
</dbReference>
<dbReference type="CDD" id="cd00093">
    <property type="entry name" value="HTH_XRE"/>
    <property type="match status" value="1"/>
</dbReference>